<accession>A0A4Y2UGB5</accession>
<evidence type="ECO:0000313" key="3">
    <source>
        <dbReference type="Proteomes" id="UP000499080"/>
    </source>
</evidence>
<name>A0A4Y2UGB5_ARAVE</name>
<comment type="caution">
    <text evidence="1">The sequence shown here is derived from an EMBL/GenBank/DDBJ whole genome shotgun (WGS) entry which is preliminary data.</text>
</comment>
<dbReference type="EMBL" id="BGPR01036405">
    <property type="protein sequence ID" value="GBO11623.1"/>
    <property type="molecule type" value="Genomic_DNA"/>
</dbReference>
<sequence>MKIPKAKGFEKRPTFHNLALKRPIWQPCFILSQLKSNNQRVKNGDKELNCLLLRNVRSKERVILTTSQVLLSCKHGSATIWIVAFWKSPVELETTGSTRTALGLQLSQSLWIK</sequence>
<proteinExistence type="predicted"/>
<evidence type="ECO:0000313" key="2">
    <source>
        <dbReference type="EMBL" id="GBO11624.1"/>
    </source>
</evidence>
<dbReference type="Proteomes" id="UP000499080">
    <property type="component" value="Unassembled WGS sequence"/>
</dbReference>
<evidence type="ECO:0000313" key="1">
    <source>
        <dbReference type="EMBL" id="GBO11623.1"/>
    </source>
</evidence>
<gene>
    <name evidence="1" type="ORF">AVEN_11201_1</name>
    <name evidence="2" type="ORF">AVEN_69025_1</name>
</gene>
<reference evidence="1 3" key="1">
    <citation type="journal article" date="2019" name="Sci. Rep.">
        <title>Orb-weaving spider Araneus ventricosus genome elucidates the spidroin gene catalogue.</title>
        <authorList>
            <person name="Kono N."/>
            <person name="Nakamura H."/>
            <person name="Ohtoshi R."/>
            <person name="Moran D.A.P."/>
            <person name="Shinohara A."/>
            <person name="Yoshida Y."/>
            <person name="Fujiwara M."/>
            <person name="Mori M."/>
            <person name="Tomita M."/>
            <person name="Arakawa K."/>
        </authorList>
    </citation>
    <scope>NUCLEOTIDE SEQUENCE [LARGE SCALE GENOMIC DNA]</scope>
</reference>
<dbReference type="AlphaFoldDB" id="A0A4Y2UGB5"/>
<dbReference type="EMBL" id="BGPR01036406">
    <property type="protein sequence ID" value="GBO11624.1"/>
    <property type="molecule type" value="Genomic_DNA"/>
</dbReference>
<protein>
    <submittedName>
        <fullName evidence="1">Uncharacterized protein</fullName>
    </submittedName>
</protein>
<organism evidence="1 3">
    <name type="scientific">Araneus ventricosus</name>
    <name type="common">Orbweaver spider</name>
    <name type="synonym">Epeira ventricosa</name>
    <dbReference type="NCBI Taxonomy" id="182803"/>
    <lineage>
        <taxon>Eukaryota</taxon>
        <taxon>Metazoa</taxon>
        <taxon>Ecdysozoa</taxon>
        <taxon>Arthropoda</taxon>
        <taxon>Chelicerata</taxon>
        <taxon>Arachnida</taxon>
        <taxon>Araneae</taxon>
        <taxon>Araneomorphae</taxon>
        <taxon>Entelegynae</taxon>
        <taxon>Araneoidea</taxon>
        <taxon>Araneidae</taxon>
        <taxon>Araneus</taxon>
    </lineage>
</organism>
<keyword evidence="3" id="KW-1185">Reference proteome</keyword>